<evidence type="ECO:0008006" key="3">
    <source>
        <dbReference type="Google" id="ProtNLM"/>
    </source>
</evidence>
<gene>
    <name evidence="1" type="ORF">BV98_001151</name>
</gene>
<name>A0A086PC40_SPHHM</name>
<dbReference type="PATRIC" id="fig|1219045.3.peg.1170"/>
<dbReference type="Gene3D" id="1.20.1290.10">
    <property type="entry name" value="AhpD-like"/>
    <property type="match status" value="1"/>
</dbReference>
<sequence>MIRIDLPEQDAADPYGYASRNHAREIMGAAGGFSKAVYQHSILPLREFEGARSRIAQINGCIICQQFRAARDAQSMFAATGQRPGHTVVDNGPAPDEAFYAAVEDWRTSPLFSPRERTAIEFAERFAEEPKQIAQDEDFWERAHALFSDEEIVDLAHCVAAWIGLGRVAHVLGFDTVCLPFAEVA</sequence>
<dbReference type="AlphaFoldDB" id="A0A086PC40"/>
<evidence type="ECO:0000313" key="2">
    <source>
        <dbReference type="Proteomes" id="UP000024284"/>
    </source>
</evidence>
<comment type="caution">
    <text evidence="1">The sequence shown here is derived from an EMBL/GenBank/DDBJ whole genome shotgun (WGS) entry which is preliminary data.</text>
</comment>
<organism evidence="1 2">
    <name type="scientific">Sphingobium herbicidovorans (strain ATCC 700291 / DSM 11019 / CCUG 56400 / KCTC 2939 / LMG 18315 / NBRC 16415 / MH)</name>
    <name type="common">Sphingomonas herbicidovorans</name>
    <dbReference type="NCBI Taxonomy" id="1219045"/>
    <lineage>
        <taxon>Bacteria</taxon>
        <taxon>Pseudomonadati</taxon>
        <taxon>Pseudomonadota</taxon>
        <taxon>Alphaproteobacteria</taxon>
        <taxon>Sphingomonadales</taxon>
        <taxon>Sphingomonadaceae</taxon>
        <taxon>Sphingobium</taxon>
    </lineage>
</organism>
<protein>
    <recommendedName>
        <fullName evidence="3">Carboxymuconolactone decarboxylase</fullName>
    </recommendedName>
</protein>
<dbReference type="PANTHER" id="PTHR34846">
    <property type="entry name" value="4-CARBOXYMUCONOLACTONE DECARBOXYLASE FAMILY PROTEIN (AFU_ORTHOLOGUE AFUA_6G11590)"/>
    <property type="match status" value="1"/>
</dbReference>
<dbReference type="SUPFAM" id="SSF69118">
    <property type="entry name" value="AhpD-like"/>
    <property type="match status" value="1"/>
</dbReference>
<accession>A0A086PC40</accession>
<dbReference type="STRING" id="76947.GCA_002080435_03400"/>
<dbReference type="InterPro" id="IPR029032">
    <property type="entry name" value="AhpD-like"/>
</dbReference>
<dbReference type="PANTHER" id="PTHR34846:SF5">
    <property type="entry name" value="CARBOXYMUCONOLACTONE DECARBOXYLASE-LIKE DOMAIN-CONTAINING PROTEIN"/>
    <property type="match status" value="1"/>
</dbReference>
<evidence type="ECO:0000313" key="1">
    <source>
        <dbReference type="EMBL" id="KFG90958.1"/>
    </source>
</evidence>
<proteinExistence type="predicted"/>
<keyword evidence="2" id="KW-1185">Reference proteome</keyword>
<dbReference type="EMBL" id="JFZA02000007">
    <property type="protein sequence ID" value="KFG90958.1"/>
    <property type="molecule type" value="Genomic_DNA"/>
</dbReference>
<dbReference type="RefSeq" id="WP_037463426.1">
    <property type="nucleotide sequence ID" value="NZ_BCZD01000022.1"/>
</dbReference>
<reference evidence="1" key="1">
    <citation type="submission" date="2014-08" db="EMBL/GenBank/DDBJ databases">
        <title>Draft genome sequences of Sphingobium herbicidovorans.</title>
        <authorList>
            <person name="Gan H.M."/>
            <person name="Gan H.Y."/>
            <person name="Savka M.A."/>
        </authorList>
    </citation>
    <scope>NUCLEOTIDE SEQUENCE [LARGE SCALE GENOMIC DNA]</scope>
    <source>
        <strain evidence="1">NBRC 16415</strain>
    </source>
</reference>
<dbReference type="eggNOG" id="COG2128">
    <property type="taxonomic scope" value="Bacteria"/>
</dbReference>
<dbReference type="Proteomes" id="UP000024284">
    <property type="component" value="Unassembled WGS sequence"/>
</dbReference>